<dbReference type="AlphaFoldDB" id="A0A8A3P8Q8"/>
<feature type="domain" description="Chromo" evidence="2">
    <location>
        <begin position="56"/>
        <end position="118"/>
    </location>
</feature>
<dbReference type="SUPFAM" id="SSF54160">
    <property type="entry name" value="Chromo domain-like"/>
    <property type="match status" value="1"/>
</dbReference>
<reference evidence="3" key="1">
    <citation type="submission" date="2020-10" db="EMBL/GenBank/DDBJ databases">
        <title>Genome Sequence of Monilinia vaccinii-corymbosi Sheds Light on Mummy Berry Disease Infection of Blueberry and Mating Type.</title>
        <authorList>
            <person name="Yow A.G."/>
            <person name="Zhang Y."/>
            <person name="Bansal K."/>
            <person name="Eacker S.M."/>
            <person name="Sullivan S."/>
            <person name="Liachko I."/>
            <person name="Cubeta M.A."/>
            <person name="Rollins J.A."/>
            <person name="Ashrafi H."/>
        </authorList>
    </citation>
    <scope>NUCLEOTIDE SEQUENCE</scope>
    <source>
        <strain evidence="3">RL-1</strain>
    </source>
</reference>
<dbReference type="SMART" id="SM00298">
    <property type="entry name" value="CHROMO"/>
    <property type="match status" value="1"/>
</dbReference>
<dbReference type="Proteomes" id="UP000672032">
    <property type="component" value="Chromosome 1"/>
</dbReference>
<accession>A0A8A3P8Q8</accession>
<protein>
    <recommendedName>
        <fullName evidence="2">Chromo domain-containing protein</fullName>
    </recommendedName>
</protein>
<evidence type="ECO:0000313" key="4">
    <source>
        <dbReference type="Proteomes" id="UP000672032"/>
    </source>
</evidence>
<dbReference type="Pfam" id="PF00385">
    <property type="entry name" value="Chromo"/>
    <property type="match status" value="1"/>
</dbReference>
<dbReference type="InterPro" id="IPR000953">
    <property type="entry name" value="Chromo/chromo_shadow_dom"/>
</dbReference>
<gene>
    <name evidence="3" type="ORF">DSL72_004367</name>
</gene>
<comment type="subunit">
    <text evidence="1">Component of the NuA4 histone acetyltransferase complex.</text>
</comment>
<dbReference type="PROSITE" id="PS50013">
    <property type="entry name" value="CHROMO_2"/>
    <property type="match status" value="1"/>
</dbReference>
<dbReference type="OrthoDB" id="194443at2759"/>
<name>A0A8A3P8Q8_9HELO</name>
<dbReference type="GO" id="GO:0006338">
    <property type="term" value="P:chromatin remodeling"/>
    <property type="evidence" value="ECO:0007669"/>
    <property type="project" value="UniProtKB-ARBA"/>
</dbReference>
<sequence>MIKVISPYVYKLELLASMGNHPMFNVNLLHPITDDPLPKQRNPPPLPIEIEGIEQFKVEEILDSRIEHCNRKSPHLKYTVKWISYDNPTKEPAKYLEDCPELITTFHRRYPKKPSPYNFSRLNKAWA</sequence>
<dbReference type="InterPro" id="IPR016197">
    <property type="entry name" value="Chromo-like_dom_sf"/>
</dbReference>
<organism evidence="3 4">
    <name type="scientific">Monilinia vaccinii-corymbosi</name>
    <dbReference type="NCBI Taxonomy" id="61207"/>
    <lineage>
        <taxon>Eukaryota</taxon>
        <taxon>Fungi</taxon>
        <taxon>Dikarya</taxon>
        <taxon>Ascomycota</taxon>
        <taxon>Pezizomycotina</taxon>
        <taxon>Leotiomycetes</taxon>
        <taxon>Helotiales</taxon>
        <taxon>Sclerotiniaceae</taxon>
        <taxon>Monilinia</taxon>
    </lineage>
</organism>
<evidence type="ECO:0000313" key="3">
    <source>
        <dbReference type="EMBL" id="QSZ29849.1"/>
    </source>
</evidence>
<evidence type="ECO:0000259" key="2">
    <source>
        <dbReference type="PROSITE" id="PS50013"/>
    </source>
</evidence>
<keyword evidence="4" id="KW-1185">Reference proteome</keyword>
<proteinExistence type="predicted"/>
<evidence type="ECO:0000256" key="1">
    <source>
        <dbReference type="ARBA" id="ARBA00011353"/>
    </source>
</evidence>
<dbReference type="InterPro" id="IPR023780">
    <property type="entry name" value="Chromo_domain"/>
</dbReference>
<dbReference type="EMBL" id="CP063405">
    <property type="protein sequence ID" value="QSZ29849.1"/>
    <property type="molecule type" value="Genomic_DNA"/>
</dbReference>
<dbReference type="Gene3D" id="2.40.50.40">
    <property type="match status" value="1"/>
</dbReference>